<keyword evidence="2" id="KW-1185">Reference proteome</keyword>
<gene>
    <name evidence="1" type="ORF">SAMN05216529_11492</name>
</gene>
<organism evidence="1 2">
    <name type="scientific">Faecalicatena contorta</name>
    <dbReference type="NCBI Taxonomy" id="39482"/>
    <lineage>
        <taxon>Bacteria</taxon>
        <taxon>Bacillati</taxon>
        <taxon>Bacillota</taxon>
        <taxon>Clostridia</taxon>
        <taxon>Lachnospirales</taxon>
        <taxon>Lachnospiraceae</taxon>
        <taxon>Faecalicatena</taxon>
    </lineage>
</organism>
<dbReference type="RefSeq" id="WP_109713666.1">
    <property type="nucleotide sequence ID" value="NZ_QGDS01000014.1"/>
</dbReference>
<name>A0A315ZRE0_9FIRM</name>
<proteinExistence type="predicted"/>
<dbReference type="AlphaFoldDB" id="A0A315ZRE0"/>
<accession>A0A315ZRE0</accession>
<dbReference type="EMBL" id="UHJJ01000014">
    <property type="protein sequence ID" value="SUQ15643.1"/>
    <property type="molecule type" value="Genomic_DNA"/>
</dbReference>
<evidence type="ECO:0000313" key="2">
    <source>
        <dbReference type="Proteomes" id="UP000254051"/>
    </source>
</evidence>
<sequence length="350" mass="40566">MKKLVVYPYTESYSWVFENYSGINFDSIIGVFPFAEEDYVKQMGKNYITSEKKFHEELNNCDCLWIVNGIEKLEFESKILEKVKKAIAMNKEVAYLRTVTSEEKKMLKEFIDKKDIFSLCMPEENVVELYDIDVPILYVVGLSYKINSFGELIQLKNSFQEVGYNVGVICDTKEAEYCSDCYYLSSPYVNQIEIIMDINHFVKKLENKYCYDLLIVGLIKGVGIFGRKIIENWGTQVYSWAKAVPPDCIILNTFYGDYTIDILKKIGQSVETSIGSKIDFYNISDQIIDVGESEKKHYVCTWSIDQKTLQEKMSSLKDKSIYSTVLKSDIKRLRDDIVKKLSEYGEAVRM</sequence>
<dbReference type="OrthoDB" id="5464925at2"/>
<dbReference type="Proteomes" id="UP000254051">
    <property type="component" value="Unassembled WGS sequence"/>
</dbReference>
<reference evidence="2" key="1">
    <citation type="submission" date="2017-07" db="EMBL/GenBank/DDBJ databases">
        <authorList>
            <person name="Varghese N."/>
            <person name="Submissions S."/>
        </authorList>
    </citation>
    <scope>NUCLEOTIDE SEQUENCE [LARGE SCALE GENOMIC DNA]</scope>
    <source>
        <strain evidence="2">NLAE-zl-C134</strain>
    </source>
</reference>
<evidence type="ECO:0000313" key="1">
    <source>
        <dbReference type="EMBL" id="SUQ15643.1"/>
    </source>
</evidence>
<protein>
    <submittedName>
        <fullName evidence="1">Peptide maturation system protein, TIGR04066 family</fullName>
    </submittedName>
</protein>